<reference evidence="5" key="1">
    <citation type="submission" date="2020-06" db="EMBL/GenBank/DDBJ databases">
        <title>Characterization of fructooligosaccharide metabolism and fructooligosaccharide-degrading enzymes in human commensal butyrate producers.</title>
        <authorList>
            <person name="Tanno H."/>
            <person name="Fujii T."/>
            <person name="Hirano K."/>
            <person name="Maeno S."/>
            <person name="Tonozuka T."/>
            <person name="Sakamoto M."/>
            <person name="Ohkuma M."/>
            <person name="Tochio T."/>
            <person name="Endo A."/>
        </authorList>
    </citation>
    <scope>NUCLEOTIDE SEQUENCE</scope>
    <source>
        <strain evidence="5">JCM 17466</strain>
    </source>
</reference>
<dbReference type="NCBIfam" id="TIGR01003">
    <property type="entry name" value="PTS_HPr_family"/>
    <property type="match status" value="1"/>
</dbReference>
<dbReference type="GO" id="GO:0009401">
    <property type="term" value="P:phosphoenolpyruvate-dependent sugar phosphotransferase system"/>
    <property type="evidence" value="ECO:0007669"/>
    <property type="project" value="UniProtKB-KW"/>
</dbReference>
<comment type="subcellular location">
    <subcellularLocation>
        <location evidence="1">Cytoplasm</location>
    </subcellularLocation>
</comment>
<dbReference type="AlphaFoldDB" id="A0A916VDZ1"/>
<dbReference type="GO" id="GO:0005737">
    <property type="term" value="C:cytoplasm"/>
    <property type="evidence" value="ECO:0007669"/>
    <property type="project" value="UniProtKB-SubCell"/>
</dbReference>
<dbReference type="Proteomes" id="UP000613208">
    <property type="component" value="Unassembled WGS sequence"/>
</dbReference>
<comment type="caution">
    <text evidence="5">The sequence shown here is derived from an EMBL/GenBank/DDBJ whole genome shotgun (WGS) entry which is preliminary data.</text>
</comment>
<dbReference type="SUPFAM" id="SSF55594">
    <property type="entry name" value="HPr-like"/>
    <property type="match status" value="1"/>
</dbReference>
<dbReference type="InterPro" id="IPR050399">
    <property type="entry name" value="HPr"/>
</dbReference>
<keyword evidence="3" id="KW-0598">Phosphotransferase system</keyword>
<gene>
    <name evidence="5" type="primary">ptsH_2</name>
    <name evidence="5" type="ORF">ANBU17_26820</name>
</gene>
<dbReference type="Gene3D" id="3.30.1340.10">
    <property type="entry name" value="HPr-like"/>
    <property type="match status" value="1"/>
</dbReference>
<evidence type="ECO:0000259" key="4">
    <source>
        <dbReference type="PROSITE" id="PS51350"/>
    </source>
</evidence>
<keyword evidence="6" id="KW-1185">Reference proteome</keyword>
<dbReference type="EMBL" id="BLYI01000062">
    <property type="protein sequence ID" value="GFO86335.1"/>
    <property type="molecule type" value="Genomic_DNA"/>
</dbReference>
<dbReference type="PANTHER" id="PTHR33705">
    <property type="entry name" value="PHOSPHOCARRIER PROTEIN HPR"/>
    <property type="match status" value="1"/>
</dbReference>
<evidence type="ECO:0000313" key="6">
    <source>
        <dbReference type="Proteomes" id="UP000613208"/>
    </source>
</evidence>
<feature type="domain" description="HPr" evidence="4">
    <location>
        <begin position="1"/>
        <end position="85"/>
    </location>
</feature>
<proteinExistence type="predicted"/>
<keyword evidence="2" id="KW-0963">Cytoplasm</keyword>
<evidence type="ECO:0000256" key="1">
    <source>
        <dbReference type="ARBA" id="ARBA00004496"/>
    </source>
</evidence>
<dbReference type="PRINTS" id="PR00107">
    <property type="entry name" value="PHOSPHOCPHPR"/>
</dbReference>
<dbReference type="RefSeq" id="WP_201311990.1">
    <property type="nucleotide sequence ID" value="NZ_BLYI01000062.1"/>
</dbReference>
<dbReference type="PROSITE" id="PS51350">
    <property type="entry name" value="PTS_HPR_DOM"/>
    <property type="match status" value="1"/>
</dbReference>
<dbReference type="PANTHER" id="PTHR33705:SF2">
    <property type="entry name" value="PHOSPHOCARRIER PROTEIN NPR"/>
    <property type="match status" value="1"/>
</dbReference>
<dbReference type="InterPro" id="IPR035895">
    <property type="entry name" value="HPr-like_sf"/>
</dbReference>
<dbReference type="CDD" id="cd00367">
    <property type="entry name" value="PTS-HPr_like"/>
    <property type="match status" value="1"/>
</dbReference>
<evidence type="ECO:0000256" key="3">
    <source>
        <dbReference type="ARBA" id="ARBA00022683"/>
    </source>
</evidence>
<evidence type="ECO:0000256" key="2">
    <source>
        <dbReference type="ARBA" id="ARBA00022490"/>
    </source>
</evidence>
<organism evidence="5 6">
    <name type="scientific">Anaerostipes butyraticus</name>
    <dbReference type="NCBI Taxonomy" id="645466"/>
    <lineage>
        <taxon>Bacteria</taxon>
        <taxon>Bacillati</taxon>
        <taxon>Bacillota</taxon>
        <taxon>Clostridia</taxon>
        <taxon>Lachnospirales</taxon>
        <taxon>Lachnospiraceae</taxon>
        <taxon>Anaerostipes</taxon>
    </lineage>
</organism>
<sequence>MISKNVKVQAELKEEDRPIAFLVQMASQFESRILFEAGDKQVNVKSIMGMMSLGLYQIDHLTVVADGVDEEEAVSQIENYLTKGA</sequence>
<dbReference type="InterPro" id="IPR000032">
    <property type="entry name" value="HPr-like"/>
</dbReference>
<name>A0A916VDZ1_9FIRM</name>
<protein>
    <submittedName>
        <fullName evidence="5">Phosphotransferase system phosphohistidine-containing protein</fullName>
    </submittedName>
</protein>
<dbReference type="Pfam" id="PF00381">
    <property type="entry name" value="PTS-HPr"/>
    <property type="match status" value="1"/>
</dbReference>
<dbReference type="PROSITE" id="PS00589">
    <property type="entry name" value="PTS_HPR_SER"/>
    <property type="match status" value="1"/>
</dbReference>
<accession>A0A916VDZ1</accession>
<evidence type="ECO:0000313" key="5">
    <source>
        <dbReference type="EMBL" id="GFO86335.1"/>
    </source>
</evidence>
<dbReference type="InterPro" id="IPR002114">
    <property type="entry name" value="PTS_HPr_Ser_P_site"/>
</dbReference>